<dbReference type="RefSeq" id="WP_117702126.1">
    <property type="nucleotide sequence ID" value="NZ_QSTW01000013.1"/>
</dbReference>
<evidence type="ECO:0000313" key="2">
    <source>
        <dbReference type="Proteomes" id="UP000260814"/>
    </source>
</evidence>
<evidence type="ECO:0000313" key="1">
    <source>
        <dbReference type="EMBL" id="RGM90332.1"/>
    </source>
</evidence>
<comment type="caution">
    <text evidence="1">The sequence shown here is derived from an EMBL/GenBank/DDBJ whole genome shotgun (WGS) entry which is preliminary data.</text>
</comment>
<protein>
    <submittedName>
        <fullName evidence="1">Uncharacterized protein</fullName>
    </submittedName>
</protein>
<gene>
    <name evidence="1" type="ORF">DXB87_10555</name>
</gene>
<proteinExistence type="predicted"/>
<dbReference type="Proteomes" id="UP000260814">
    <property type="component" value="Unassembled WGS sequence"/>
</dbReference>
<organism evidence="1 2">
    <name type="scientific">Phocaeicola plebeius</name>
    <dbReference type="NCBI Taxonomy" id="310297"/>
    <lineage>
        <taxon>Bacteria</taxon>
        <taxon>Pseudomonadati</taxon>
        <taxon>Bacteroidota</taxon>
        <taxon>Bacteroidia</taxon>
        <taxon>Bacteroidales</taxon>
        <taxon>Bacteroidaceae</taxon>
        <taxon>Phocaeicola</taxon>
    </lineage>
</organism>
<dbReference type="AlphaFoldDB" id="A0A3E4Z775"/>
<reference evidence="1 2" key="1">
    <citation type="submission" date="2018-08" db="EMBL/GenBank/DDBJ databases">
        <title>A genome reference for cultivated species of the human gut microbiota.</title>
        <authorList>
            <person name="Zou Y."/>
            <person name="Xue W."/>
            <person name="Luo G."/>
        </authorList>
    </citation>
    <scope>NUCLEOTIDE SEQUENCE [LARGE SCALE GENOMIC DNA]</scope>
    <source>
        <strain evidence="1 2">OM06-2</strain>
    </source>
</reference>
<sequence>MENKIRIHESRKSKLKWKDIPKFKDSYRWPVVQVQEHEGSLHFKFSGGSKYSPNTYFTIEDYRRYTALEIINSLDDIGFYTRHSYDAVLKFYHDRGLDLGFTRNFLKPLKA</sequence>
<dbReference type="EMBL" id="QSTW01000013">
    <property type="protein sequence ID" value="RGM90332.1"/>
    <property type="molecule type" value="Genomic_DNA"/>
</dbReference>
<name>A0A3E4Z775_9BACT</name>
<accession>A0A3E4Z775</accession>